<evidence type="ECO:0000259" key="4">
    <source>
        <dbReference type="PROSITE" id="PS51118"/>
    </source>
</evidence>
<keyword evidence="1" id="KW-0805">Transcription regulation</keyword>
<dbReference type="EMBL" id="AOLJ01000027">
    <property type="protein sequence ID" value="ELZ76286.1"/>
    <property type="molecule type" value="Genomic_DNA"/>
</dbReference>
<evidence type="ECO:0000313" key="6">
    <source>
        <dbReference type="Proteomes" id="UP000011571"/>
    </source>
</evidence>
<dbReference type="PANTHER" id="PTHR33204">
    <property type="entry name" value="TRANSCRIPTIONAL REGULATOR, MARR FAMILY"/>
    <property type="match status" value="1"/>
</dbReference>
<keyword evidence="3" id="KW-0804">Transcription</keyword>
<name>M0GVL4_HALGM</name>
<gene>
    <name evidence="5" type="ORF">C454_18354</name>
</gene>
<organism evidence="5 6">
    <name type="scientific">Haloferax gibbonsii (strain ATCC 33959 / DSM 4427 / JCM 8863 / NBRC 102184 / NCIMB 2188 / Ma 2.38)</name>
    <dbReference type="NCBI Taxonomy" id="1227459"/>
    <lineage>
        <taxon>Archaea</taxon>
        <taxon>Methanobacteriati</taxon>
        <taxon>Methanobacteriota</taxon>
        <taxon>Stenosarchaea group</taxon>
        <taxon>Halobacteria</taxon>
        <taxon>Halobacteriales</taxon>
        <taxon>Haloferacaceae</taxon>
        <taxon>Haloferax</taxon>
    </lineage>
</organism>
<feature type="domain" description="HTH hxlR-type" evidence="4">
    <location>
        <begin position="9"/>
        <end position="107"/>
    </location>
</feature>
<dbReference type="SUPFAM" id="SSF46785">
    <property type="entry name" value="Winged helix' DNA-binding domain"/>
    <property type="match status" value="1"/>
</dbReference>
<sequence>MEGTDQWQRTWHGIQDILGPKWAFHVLRLLSEDSRGFNAMRDELDGLTGPMLSQRLKELACHGLVERTVEPTTPPTTTYSLTEQGSEITAHLRELESLVELRDDATQQQCVDEFENCRNEALDDGCLTVSDC</sequence>
<dbReference type="RefSeq" id="WP_004977777.1">
    <property type="nucleotide sequence ID" value="NZ_AOLJ01000027.1"/>
</dbReference>
<dbReference type="InterPro" id="IPR036390">
    <property type="entry name" value="WH_DNA-bd_sf"/>
</dbReference>
<dbReference type="AlphaFoldDB" id="M0GVL4"/>
<dbReference type="PANTHER" id="PTHR33204:SF37">
    <property type="entry name" value="HTH-TYPE TRANSCRIPTIONAL REGULATOR YODB"/>
    <property type="match status" value="1"/>
</dbReference>
<evidence type="ECO:0000256" key="1">
    <source>
        <dbReference type="ARBA" id="ARBA00023015"/>
    </source>
</evidence>
<keyword evidence="2" id="KW-0238">DNA-binding</keyword>
<proteinExistence type="predicted"/>
<dbReference type="InterPro" id="IPR036388">
    <property type="entry name" value="WH-like_DNA-bd_sf"/>
</dbReference>
<keyword evidence="6" id="KW-1185">Reference proteome</keyword>
<comment type="caution">
    <text evidence="5">The sequence shown here is derived from an EMBL/GenBank/DDBJ whole genome shotgun (WGS) entry which is preliminary data.</text>
</comment>
<reference evidence="5 6" key="1">
    <citation type="journal article" date="2014" name="PLoS Genet.">
        <title>Phylogenetically driven sequencing of extremely halophilic archaea reveals strategies for static and dynamic osmo-response.</title>
        <authorList>
            <person name="Becker E.A."/>
            <person name="Seitzer P.M."/>
            <person name="Tritt A."/>
            <person name="Larsen D."/>
            <person name="Krusor M."/>
            <person name="Yao A.I."/>
            <person name="Wu D."/>
            <person name="Madern D."/>
            <person name="Eisen J.A."/>
            <person name="Darling A.E."/>
            <person name="Facciotti M.T."/>
        </authorList>
    </citation>
    <scope>NUCLEOTIDE SEQUENCE [LARGE SCALE GENOMIC DNA]</scope>
    <source>
        <strain evidence="6">ATCC 33959 / DSM 4427 / JCM 8863 / NBRC 102184 / NCIMB 2188 / Ma 2.38</strain>
    </source>
</reference>
<dbReference type="GO" id="GO:0003677">
    <property type="term" value="F:DNA binding"/>
    <property type="evidence" value="ECO:0007669"/>
    <property type="project" value="UniProtKB-KW"/>
</dbReference>
<evidence type="ECO:0000256" key="2">
    <source>
        <dbReference type="ARBA" id="ARBA00023125"/>
    </source>
</evidence>
<dbReference type="Pfam" id="PF01638">
    <property type="entry name" value="HxlR"/>
    <property type="match status" value="1"/>
</dbReference>
<evidence type="ECO:0000313" key="5">
    <source>
        <dbReference type="EMBL" id="ELZ76286.1"/>
    </source>
</evidence>
<dbReference type="Proteomes" id="UP000011571">
    <property type="component" value="Unassembled WGS sequence"/>
</dbReference>
<protein>
    <submittedName>
        <fullName evidence="5">Transcriptional regulator, HxlR family protein</fullName>
    </submittedName>
</protein>
<dbReference type="InterPro" id="IPR002577">
    <property type="entry name" value="HTH_HxlR"/>
</dbReference>
<dbReference type="PROSITE" id="PS51118">
    <property type="entry name" value="HTH_HXLR"/>
    <property type="match status" value="1"/>
</dbReference>
<evidence type="ECO:0000256" key="3">
    <source>
        <dbReference type="ARBA" id="ARBA00023163"/>
    </source>
</evidence>
<dbReference type="Gene3D" id="1.10.10.10">
    <property type="entry name" value="Winged helix-like DNA-binding domain superfamily/Winged helix DNA-binding domain"/>
    <property type="match status" value="1"/>
</dbReference>
<accession>M0GVL4</accession>